<evidence type="ECO:0000313" key="5">
    <source>
        <dbReference type="Proteomes" id="UP001303899"/>
    </source>
</evidence>
<keyword evidence="4" id="KW-0808">Transferase</keyword>
<keyword evidence="2" id="KW-0812">Transmembrane</keyword>
<dbReference type="InterPro" id="IPR050640">
    <property type="entry name" value="Bact_2-comp_sensor_kinase"/>
</dbReference>
<dbReference type="GO" id="GO:0016301">
    <property type="term" value="F:kinase activity"/>
    <property type="evidence" value="ECO:0007669"/>
    <property type="project" value="UniProtKB-KW"/>
</dbReference>
<reference evidence="4 5" key="1">
    <citation type="submission" date="2023-12" db="EMBL/GenBank/DDBJ databases">
        <title>Novel species of the genus Arcicella isolated from rivers.</title>
        <authorList>
            <person name="Lu H."/>
        </authorList>
    </citation>
    <scope>NUCLEOTIDE SEQUENCE [LARGE SCALE GENOMIC DNA]</scope>
    <source>
        <strain evidence="4 5">DC2W</strain>
    </source>
</reference>
<dbReference type="Gene3D" id="3.30.565.10">
    <property type="entry name" value="Histidine kinase-like ATPase, C-terminal domain"/>
    <property type="match status" value="1"/>
</dbReference>
<dbReference type="Pfam" id="PF13181">
    <property type="entry name" value="TPR_8"/>
    <property type="match status" value="2"/>
</dbReference>
<dbReference type="InterPro" id="IPR010559">
    <property type="entry name" value="Sig_transdc_His_kin_internal"/>
</dbReference>
<name>A0ABU5S3V1_9BACT</name>
<evidence type="ECO:0000313" key="4">
    <source>
        <dbReference type="EMBL" id="MEA5402903.1"/>
    </source>
</evidence>
<comment type="caution">
    <text evidence="4">The sequence shown here is derived from an EMBL/GenBank/DDBJ whole genome shotgun (WGS) entry which is preliminary data.</text>
</comment>
<dbReference type="Proteomes" id="UP001303899">
    <property type="component" value="Unassembled WGS sequence"/>
</dbReference>
<evidence type="ECO:0000256" key="2">
    <source>
        <dbReference type="SAM" id="Phobius"/>
    </source>
</evidence>
<evidence type="ECO:0000259" key="3">
    <source>
        <dbReference type="Pfam" id="PF06580"/>
    </source>
</evidence>
<dbReference type="InterPro" id="IPR019734">
    <property type="entry name" value="TPR_rpt"/>
</dbReference>
<dbReference type="RefSeq" id="WP_323327910.1">
    <property type="nucleotide sequence ID" value="NZ_JAYGIL010000008.1"/>
</dbReference>
<dbReference type="SUPFAM" id="SSF48452">
    <property type="entry name" value="TPR-like"/>
    <property type="match status" value="1"/>
</dbReference>
<dbReference type="PROSITE" id="PS50005">
    <property type="entry name" value="TPR"/>
    <property type="match status" value="1"/>
</dbReference>
<sequence>MKKLVLFIFTVLILAISCNRTKDEKLEVESYSRLIFIKSSFDENNLNKVKSQLDSMEKCCYENFSATEKAYFHYLYSNYFSQKQDERAEGEIKKSESFASNIKNQEIKVKILIAQSYLYLYKDDLGRAFRYILKAKEIEESSKTGQLANIYSIMGMINFEMQNFKNAISYYTKCITYTKSDNYSTLSVSYYYLALCLINLKEYPQALFNAQKALYFAKKSDVAERVHISYIAIAGVFTEMKKTDSALYYFELDGRYLVAHKMLNNLEKARLYSNIGETYISLNKIDKAISYLKNSEEICRKVKVEDIEWDDIRYGYSLGLERCYLRKKAYKLAYYHNKKAVELLYKRQTKEHDLKVRELEGKYNIGKKQNAINKLQTELTFKNEIVKQQYIIMVVVILLGISGVLLFYLLVKRRKLEAEKEHIELEQRLLLSQMNPHFMFNALSAIQKEIILGNTKIANLYLTKYADLMRLILENSRQKYINVEDELLILEHYLSLQKIRFSNRFDYRIEYTPELKNSLLCIPPMLIQPFIENSIEHGFSNINYQGFLKINFQQRETQLVCTIDDNGQGEQSAKKIAKNSHSTSITRERLNLLSKETGIKSSLNTIKKEAPDLGFHVTITIPLHDS</sequence>
<feature type="repeat" description="TPR" evidence="1">
    <location>
        <begin position="148"/>
        <end position="181"/>
    </location>
</feature>
<dbReference type="PROSITE" id="PS51257">
    <property type="entry name" value="PROKAR_LIPOPROTEIN"/>
    <property type="match status" value="1"/>
</dbReference>
<accession>A0ABU5S3V1</accession>
<feature type="domain" description="Signal transduction histidine kinase internal region" evidence="3">
    <location>
        <begin position="426"/>
        <end position="505"/>
    </location>
</feature>
<keyword evidence="2" id="KW-1133">Transmembrane helix</keyword>
<keyword evidence="1" id="KW-0802">TPR repeat</keyword>
<keyword evidence="4" id="KW-0418">Kinase</keyword>
<gene>
    <name evidence="4" type="ORF">VB776_08255</name>
</gene>
<keyword evidence="5" id="KW-1185">Reference proteome</keyword>
<dbReference type="SMART" id="SM00028">
    <property type="entry name" value="TPR"/>
    <property type="match status" value="4"/>
</dbReference>
<dbReference type="InterPro" id="IPR036890">
    <property type="entry name" value="HATPase_C_sf"/>
</dbReference>
<organism evidence="4 5">
    <name type="scientific">Arcicella gelida</name>
    <dbReference type="NCBI Taxonomy" id="2984195"/>
    <lineage>
        <taxon>Bacteria</taxon>
        <taxon>Pseudomonadati</taxon>
        <taxon>Bacteroidota</taxon>
        <taxon>Cytophagia</taxon>
        <taxon>Cytophagales</taxon>
        <taxon>Flectobacillaceae</taxon>
        <taxon>Arcicella</taxon>
    </lineage>
</organism>
<dbReference type="Gene3D" id="1.25.40.10">
    <property type="entry name" value="Tetratricopeptide repeat domain"/>
    <property type="match status" value="2"/>
</dbReference>
<dbReference type="SUPFAM" id="SSF55874">
    <property type="entry name" value="ATPase domain of HSP90 chaperone/DNA topoisomerase II/histidine kinase"/>
    <property type="match status" value="1"/>
</dbReference>
<dbReference type="Pfam" id="PF06580">
    <property type="entry name" value="His_kinase"/>
    <property type="match status" value="1"/>
</dbReference>
<keyword evidence="2" id="KW-0472">Membrane</keyword>
<dbReference type="PANTHER" id="PTHR34220:SF7">
    <property type="entry name" value="SENSOR HISTIDINE KINASE YPDA"/>
    <property type="match status" value="1"/>
</dbReference>
<dbReference type="PANTHER" id="PTHR34220">
    <property type="entry name" value="SENSOR HISTIDINE KINASE YPDA"/>
    <property type="match status" value="1"/>
</dbReference>
<feature type="transmembrane region" description="Helical" evidence="2">
    <location>
        <begin position="390"/>
        <end position="411"/>
    </location>
</feature>
<proteinExistence type="predicted"/>
<protein>
    <submittedName>
        <fullName evidence="4">Histidine kinase</fullName>
    </submittedName>
</protein>
<dbReference type="EMBL" id="JAYGIL010000008">
    <property type="protein sequence ID" value="MEA5402903.1"/>
    <property type="molecule type" value="Genomic_DNA"/>
</dbReference>
<dbReference type="InterPro" id="IPR011990">
    <property type="entry name" value="TPR-like_helical_dom_sf"/>
</dbReference>
<evidence type="ECO:0000256" key="1">
    <source>
        <dbReference type="PROSITE-ProRule" id="PRU00339"/>
    </source>
</evidence>